<organism evidence="6 7">
    <name type="scientific">Aerophobetes bacterium</name>
    <dbReference type="NCBI Taxonomy" id="2030807"/>
    <lineage>
        <taxon>Bacteria</taxon>
        <taxon>Candidatus Aerophobota</taxon>
    </lineage>
</organism>
<keyword evidence="2 4" id="KW-0472">Membrane</keyword>
<keyword evidence="1" id="KW-0813">Transport</keyword>
<dbReference type="PANTHER" id="PTHR30604:SF1">
    <property type="entry name" value="DNA UTILIZATION PROTEIN HOFQ"/>
    <property type="match status" value="1"/>
</dbReference>
<dbReference type="Proteomes" id="UP000319130">
    <property type="component" value="Unassembled WGS sequence"/>
</dbReference>
<protein>
    <recommendedName>
        <fullName evidence="5">Secretin/TonB short N-terminal domain-containing protein</fullName>
    </recommendedName>
</protein>
<dbReference type="Gene3D" id="3.30.1370.120">
    <property type="match status" value="1"/>
</dbReference>
<dbReference type="AlphaFoldDB" id="A0A523WDG9"/>
<name>A0A523WDG9_UNCAE</name>
<evidence type="ECO:0000256" key="3">
    <source>
        <dbReference type="ARBA" id="ARBA00023237"/>
    </source>
</evidence>
<evidence type="ECO:0000313" key="7">
    <source>
        <dbReference type="Proteomes" id="UP000319130"/>
    </source>
</evidence>
<dbReference type="InterPro" id="IPR011662">
    <property type="entry name" value="Secretin/TonB_short_N"/>
</dbReference>
<dbReference type="EMBL" id="SOIZ01000010">
    <property type="protein sequence ID" value="TET65067.1"/>
    <property type="molecule type" value="Genomic_DNA"/>
</dbReference>
<sequence length="264" mass="28873">MEKQEQGGEKVLNQKGRENNKREGLTKTVVVLVAVMIVFAASGVVGAQEKAAGSAEVISLNVTQMNLQDVLRLIAEKANLNIIVSKEVSGVVSVRLKNVNLWDALGAILETNDFSYREEKGIIRVVKLQEILKEQRPMLTRVIPLKHATAEDMKKASQHLLSDSGTMEVDVRSNTLVITDASENIENVRLLVAKLDTGIPVFNLMGILFTADRPLAMINSQILGVGETIGDFTVSEIGEDSVTVRRGDETVILRLTEEGRAGER</sequence>
<keyword evidence="4" id="KW-0812">Transmembrane</keyword>
<accession>A0A523WDG9</accession>
<dbReference type="Pfam" id="PF03958">
    <property type="entry name" value="Secretin_N"/>
    <property type="match status" value="1"/>
</dbReference>
<evidence type="ECO:0000256" key="4">
    <source>
        <dbReference type="SAM" id="Phobius"/>
    </source>
</evidence>
<evidence type="ECO:0000313" key="6">
    <source>
        <dbReference type="EMBL" id="TET65067.1"/>
    </source>
</evidence>
<evidence type="ECO:0000259" key="5">
    <source>
        <dbReference type="SMART" id="SM00965"/>
    </source>
</evidence>
<dbReference type="InterPro" id="IPR051808">
    <property type="entry name" value="Type_IV_pilus_biogenesis"/>
</dbReference>
<dbReference type="Pfam" id="PF07660">
    <property type="entry name" value="STN"/>
    <property type="match status" value="1"/>
</dbReference>
<dbReference type="PANTHER" id="PTHR30604">
    <property type="entry name" value="PROTEIN TRANSPORT PROTEIN HOFQ"/>
    <property type="match status" value="1"/>
</dbReference>
<comment type="caution">
    <text evidence="6">The sequence shown here is derived from an EMBL/GenBank/DDBJ whole genome shotgun (WGS) entry which is preliminary data.</text>
</comment>
<gene>
    <name evidence="6" type="ORF">E3J48_00210</name>
</gene>
<keyword evidence="4" id="KW-1133">Transmembrane helix</keyword>
<evidence type="ECO:0000256" key="2">
    <source>
        <dbReference type="ARBA" id="ARBA00023136"/>
    </source>
</evidence>
<feature type="transmembrane region" description="Helical" evidence="4">
    <location>
        <begin position="24"/>
        <end position="45"/>
    </location>
</feature>
<dbReference type="InterPro" id="IPR005644">
    <property type="entry name" value="NolW-like"/>
</dbReference>
<dbReference type="InterPro" id="IPR038591">
    <property type="entry name" value="NolW-like_sf"/>
</dbReference>
<dbReference type="GO" id="GO:0019867">
    <property type="term" value="C:outer membrane"/>
    <property type="evidence" value="ECO:0007669"/>
    <property type="project" value="InterPro"/>
</dbReference>
<proteinExistence type="predicted"/>
<evidence type="ECO:0000256" key="1">
    <source>
        <dbReference type="ARBA" id="ARBA00022448"/>
    </source>
</evidence>
<dbReference type="Gene3D" id="3.30.1370.130">
    <property type="match status" value="1"/>
</dbReference>
<keyword evidence="3" id="KW-0998">Cell outer membrane</keyword>
<feature type="domain" description="Secretin/TonB short N-terminal" evidence="5">
    <location>
        <begin position="80"/>
        <end position="128"/>
    </location>
</feature>
<dbReference type="SMART" id="SM00965">
    <property type="entry name" value="STN"/>
    <property type="match status" value="1"/>
</dbReference>
<reference evidence="6 7" key="1">
    <citation type="submission" date="2019-03" db="EMBL/GenBank/DDBJ databases">
        <title>Metabolic potential of uncultured bacteria and archaea associated with petroleum seepage in deep-sea sediments.</title>
        <authorList>
            <person name="Dong X."/>
            <person name="Hubert C."/>
        </authorList>
    </citation>
    <scope>NUCLEOTIDE SEQUENCE [LARGE SCALE GENOMIC DNA]</scope>
    <source>
        <strain evidence="6">E29_bin52</strain>
    </source>
</reference>